<evidence type="ECO:0000313" key="1">
    <source>
        <dbReference type="EMBL" id="PZO88840.1"/>
    </source>
</evidence>
<proteinExistence type="predicted"/>
<evidence type="ECO:0000313" key="2">
    <source>
        <dbReference type="Proteomes" id="UP000249557"/>
    </source>
</evidence>
<reference evidence="1 2" key="1">
    <citation type="submission" date="2017-08" db="EMBL/GenBank/DDBJ databases">
        <title>Infants hospitalized years apart are colonized by the same room-sourced microbial strains.</title>
        <authorList>
            <person name="Brooks B."/>
            <person name="Olm M.R."/>
            <person name="Firek B.A."/>
            <person name="Baker R."/>
            <person name="Thomas B.C."/>
            <person name="Morowitz M.J."/>
            <person name="Banfield J.F."/>
        </authorList>
    </citation>
    <scope>NUCLEOTIDE SEQUENCE [LARGE SCALE GENOMIC DNA]</scope>
    <source>
        <strain evidence="1">S2_018_000_R2_104</strain>
    </source>
</reference>
<dbReference type="EMBL" id="QFNK01000006">
    <property type="protein sequence ID" value="PZO88840.1"/>
    <property type="molecule type" value="Genomic_DNA"/>
</dbReference>
<gene>
    <name evidence="1" type="ORF">DI626_00770</name>
</gene>
<accession>A0A2W5A2Q8</accession>
<dbReference type="AlphaFoldDB" id="A0A2W5A2Q8"/>
<organism evidence="1 2">
    <name type="scientific">Micavibrio aeruginosavorus</name>
    <dbReference type="NCBI Taxonomy" id="349221"/>
    <lineage>
        <taxon>Bacteria</taxon>
        <taxon>Pseudomonadati</taxon>
        <taxon>Bdellovibrionota</taxon>
        <taxon>Bdellovibrionia</taxon>
        <taxon>Bdellovibrionales</taxon>
        <taxon>Pseudobdellovibrionaceae</taxon>
        <taxon>Micavibrio</taxon>
    </lineage>
</organism>
<protein>
    <submittedName>
        <fullName evidence="1">Uncharacterized protein</fullName>
    </submittedName>
</protein>
<comment type="caution">
    <text evidence="1">The sequence shown here is derived from an EMBL/GenBank/DDBJ whole genome shotgun (WGS) entry which is preliminary data.</text>
</comment>
<dbReference type="Proteomes" id="UP000249557">
    <property type="component" value="Unassembled WGS sequence"/>
</dbReference>
<sequence>MSAVTKEDVARLHTYLVVPVAVAEALSATTPLEGEDQYAMHVALSEIDSDSALLAIALGAYRIAQEYAGDVPVAAALKYECEKIVQDYAPDWLDNYHNHPVENDALYDLLRNIPEDLESVAELLETLQASIRDEDAPAHTLCSILAIQARAHMEIADYVLGELEADRMAELEEEDMDGVCSFGSPTLYAPDNLEAAANGSNIILFPIHRCR</sequence>
<name>A0A2W5A2Q8_9BACT</name>